<dbReference type="EMBL" id="MLJI01000002">
    <property type="protein sequence ID" value="ORM89764.1"/>
    <property type="molecule type" value="Genomic_DNA"/>
</dbReference>
<dbReference type="InterPro" id="IPR038763">
    <property type="entry name" value="DHH_sf"/>
</dbReference>
<evidence type="ECO:0000256" key="2">
    <source>
        <dbReference type="ARBA" id="ARBA00012146"/>
    </source>
</evidence>
<dbReference type="GO" id="GO:0005737">
    <property type="term" value="C:cytoplasm"/>
    <property type="evidence" value="ECO:0007669"/>
    <property type="project" value="InterPro"/>
</dbReference>
<dbReference type="SUPFAM" id="SSF64182">
    <property type="entry name" value="DHH phosphoesterases"/>
    <property type="match status" value="1"/>
</dbReference>
<dbReference type="SMART" id="SM01131">
    <property type="entry name" value="DHHA2"/>
    <property type="match status" value="1"/>
</dbReference>
<dbReference type="Pfam" id="PF01368">
    <property type="entry name" value="DHH"/>
    <property type="match status" value="1"/>
</dbReference>
<dbReference type="Pfam" id="PF02833">
    <property type="entry name" value="DHHA2"/>
    <property type="match status" value="1"/>
</dbReference>
<dbReference type="Gene3D" id="3.10.310.20">
    <property type="entry name" value="DHHA2 domain"/>
    <property type="match status" value="1"/>
</dbReference>
<keyword evidence="3" id="KW-0479">Metal-binding</keyword>
<evidence type="ECO:0000259" key="8">
    <source>
        <dbReference type="SMART" id="SM01131"/>
    </source>
</evidence>
<dbReference type="InterPro" id="IPR001667">
    <property type="entry name" value="DDH_dom"/>
</dbReference>
<evidence type="ECO:0000256" key="6">
    <source>
        <dbReference type="ARBA" id="ARBA00032535"/>
    </source>
</evidence>
<dbReference type="RefSeq" id="WP_084879484.1">
    <property type="nucleotide sequence ID" value="NZ_JAGGMY010000005.1"/>
</dbReference>
<accession>A0A1X1ELU2</accession>
<feature type="domain" description="DHHA2" evidence="8">
    <location>
        <begin position="179"/>
        <end position="295"/>
    </location>
</feature>
<dbReference type="Gene3D" id="3.90.1640.10">
    <property type="entry name" value="inorganic pyrophosphatase (n-terminal core)"/>
    <property type="match status" value="1"/>
</dbReference>
<protein>
    <recommendedName>
        <fullName evidence="2">inorganic diphosphatase</fullName>
        <ecNumber evidence="2">3.6.1.1</ecNumber>
    </recommendedName>
    <alternativeName>
        <fullName evidence="6">Pyrophosphate phospho-hydrolase</fullName>
    </alternativeName>
</protein>
<dbReference type="InterPro" id="IPR004097">
    <property type="entry name" value="DHHA2"/>
</dbReference>
<comment type="caution">
    <text evidence="9">The sequence shown here is derived from an EMBL/GenBank/DDBJ whole genome shotgun (WGS) entry which is preliminary data.</text>
</comment>
<evidence type="ECO:0000256" key="7">
    <source>
        <dbReference type="ARBA" id="ARBA00047820"/>
    </source>
</evidence>
<dbReference type="AlphaFoldDB" id="A0A1X1ELU2"/>
<gene>
    <name evidence="9" type="ORF">HA50_24500</name>
</gene>
<keyword evidence="4" id="KW-0378">Hydrolase</keyword>
<sequence length="302" mass="33109">MIHVTGHINPDSDAICTAVVTAYWLNQQHRPAHAWRAGEANRETRFIFAEAGLPLPERLTLSLKGEDVWLVDFTEPAQGPDDLHQSNVIGIIDHHRLGGLMTQLPPEVWIKPVGSSATVLWLLMDEADRNSLASSHAILLLGAILSDTVNLKSPTTTEEDIRTVTQLCVRTGINRKTFGRHLLSAKTDLAGLSPQHLLEKDLKAFVIAGTDVRISQIEVMNPSQVSHLITALCEELKNTVAQSGAGLGVLMVTDITDNFSTLYFAGRALKNVGPCSLPGMLSRKKQLLPWLHHHLEQSRGEA</sequence>
<evidence type="ECO:0000256" key="1">
    <source>
        <dbReference type="ARBA" id="ARBA00001936"/>
    </source>
</evidence>
<proteinExistence type="predicted"/>
<evidence type="ECO:0000256" key="4">
    <source>
        <dbReference type="ARBA" id="ARBA00022801"/>
    </source>
</evidence>
<dbReference type="STRING" id="55209.HA50_24500"/>
<name>A0A1X1ELU2_PANCY</name>
<dbReference type="PANTHER" id="PTHR12112">
    <property type="entry name" value="BNIP - RELATED"/>
    <property type="match status" value="1"/>
</dbReference>
<comment type="catalytic activity">
    <reaction evidence="7">
        <text>diphosphate + H2O = 2 phosphate + H(+)</text>
        <dbReference type="Rhea" id="RHEA:24576"/>
        <dbReference type="ChEBI" id="CHEBI:15377"/>
        <dbReference type="ChEBI" id="CHEBI:15378"/>
        <dbReference type="ChEBI" id="CHEBI:33019"/>
        <dbReference type="ChEBI" id="CHEBI:43474"/>
        <dbReference type="EC" id="3.6.1.1"/>
    </reaction>
</comment>
<evidence type="ECO:0000256" key="5">
    <source>
        <dbReference type="ARBA" id="ARBA00023211"/>
    </source>
</evidence>
<dbReference type="GO" id="GO:0046872">
    <property type="term" value="F:metal ion binding"/>
    <property type="evidence" value="ECO:0007669"/>
    <property type="project" value="UniProtKB-KW"/>
</dbReference>
<comment type="cofactor">
    <cofactor evidence="1">
        <name>Mn(2+)</name>
        <dbReference type="ChEBI" id="CHEBI:29035"/>
    </cofactor>
</comment>
<dbReference type="GO" id="GO:0004427">
    <property type="term" value="F:inorganic diphosphate phosphatase activity"/>
    <property type="evidence" value="ECO:0007669"/>
    <property type="project" value="UniProtKB-EC"/>
</dbReference>
<keyword evidence="5" id="KW-0464">Manganese</keyword>
<evidence type="ECO:0000256" key="3">
    <source>
        <dbReference type="ARBA" id="ARBA00022723"/>
    </source>
</evidence>
<organism evidence="9 10">
    <name type="scientific">Pantoea cypripedii</name>
    <name type="common">Pectobacterium cypripedii</name>
    <name type="synonym">Erwinia cypripedii</name>
    <dbReference type="NCBI Taxonomy" id="55209"/>
    <lineage>
        <taxon>Bacteria</taxon>
        <taxon>Pseudomonadati</taxon>
        <taxon>Pseudomonadota</taxon>
        <taxon>Gammaproteobacteria</taxon>
        <taxon>Enterobacterales</taxon>
        <taxon>Erwiniaceae</taxon>
        <taxon>Pantoea</taxon>
    </lineage>
</organism>
<dbReference type="EC" id="3.6.1.1" evidence="2"/>
<dbReference type="Proteomes" id="UP000193749">
    <property type="component" value="Unassembled WGS sequence"/>
</dbReference>
<keyword evidence="10" id="KW-1185">Reference proteome</keyword>
<dbReference type="PANTHER" id="PTHR12112:SF22">
    <property type="entry name" value="MANGANESE-DEPENDENT INORGANIC PYROPHOSPHATASE-RELATED"/>
    <property type="match status" value="1"/>
</dbReference>
<dbReference type="OrthoDB" id="9766150at2"/>
<evidence type="ECO:0000313" key="10">
    <source>
        <dbReference type="Proteomes" id="UP000193749"/>
    </source>
</evidence>
<dbReference type="InterPro" id="IPR038222">
    <property type="entry name" value="DHHA2_dom_sf"/>
</dbReference>
<reference evidence="9 10" key="1">
    <citation type="journal article" date="2017" name="Antonie Van Leeuwenhoek">
        <title>Phylogenomic resolution of the bacterial genus Pantoea and its relationship with Erwinia and Tatumella.</title>
        <authorList>
            <person name="Palmer M."/>
            <person name="Steenkamp E.T."/>
            <person name="Coetzee M.P."/>
            <person name="Chan W.Y."/>
            <person name="van Zyl E."/>
            <person name="De Maayer P."/>
            <person name="Coutinho T.A."/>
            <person name="Blom J."/>
            <person name="Smits T.H."/>
            <person name="Duffy B."/>
            <person name="Venter S.N."/>
        </authorList>
    </citation>
    <scope>NUCLEOTIDE SEQUENCE [LARGE SCALE GENOMIC DNA]</scope>
    <source>
        <strain evidence="9 10">LMG 2657</strain>
    </source>
</reference>
<evidence type="ECO:0000313" key="9">
    <source>
        <dbReference type="EMBL" id="ORM89764.1"/>
    </source>
</evidence>